<dbReference type="PANTHER" id="PTHR19211:SF6">
    <property type="entry name" value="BLL7188 PROTEIN"/>
    <property type="match status" value="1"/>
</dbReference>
<dbReference type="InterPro" id="IPR027417">
    <property type="entry name" value="P-loop_NTPase"/>
</dbReference>
<dbReference type="Proteomes" id="UP001500742">
    <property type="component" value="Unassembled WGS sequence"/>
</dbReference>
<keyword evidence="7" id="KW-1185">Reference proteome</keyword>
<evidence type="ECO:0000256" key="2">
    <source>
        <dbReference type="ARBA" id="ARBA00022741"/>
    </source>
</evidence>
<evidence type="ECO:0000313" key="6">
    <source>
        <dbReference type="EMBL" id="GAA3993583.1"/>
    </source>
</evidence>
<dbReference type="CDD" id="cd03221">
    <property type="entry name" value="ABCF_EF-3"/>
    <property type="match status" value="2"/>
</dbReference>
<feature type="domain" description="ABC transporter" evidence="5">
    <location>
        <begin position="2"/>
        <end position="242"/>
    </location>
</feature>
<reference evidence="7" key="1">
    <citation type="journal article" date="2019" name="Int. J. Syst. Evol. Microbiol.">
        <title>The Global Catalogue of Microorganisms (GCM) 10K type strain sequencing project: providing services to taxonomists for standard genome sequencing and annotation.</title>
        <authorList>
            <consortium name="The Broad Institute Genomics Platform"/>
            <consortium name="The Broad Institute Genome Sequencing Center for Infectious Disease"/>
            <person name="Wu L."/>
            <person name="Ma J."/>
        </authorList>
    </citation>
    <scope>NUCLEOTIDE SEQUENCE [LARGE SCALE GENOMIC DNA]</scope>
    <source>
        <strain evidence="7">JCM 16601</strain>
    </source>
</reference>
<comment type="caution">
    <text evidence="6">The sequence shown here is derived from an EMBL/GenBank/DDBJ whole genome shotgun (WGS) entry which is preliminary data.</text>
</comment>
<dbReference type="SUPFAM" id="SSF52540">
    <property type="entry name" value="P-loop containing nucleoside triphosphate hydrolases"/>
    <property type="match status" value="2"/>
</dbReference>
<dbReference type="PROSITE" id="PS00211">
    <property type="entry name" value="ABC_TRANSPORTER_1"/>
    <property type="match status" value="1"/>
</dbReference>
<evidence type="ECO:0000256" key="1">
    <source>
        <dbReference type="ARBA" id="ARBA00022737"/>
    </source>
</evidence>
<keyword evidence="3 6" id="KW-0067">ATP-binding</keyword>
<name>A0ABP7R7I5_9SPHI</name>
<dbReference type="Pfam" id="PF00005">
    <property type="entry name" value="ABC_tran"/>
    <property type="match status" value="2"/>
</dbReference>
<protein>
    <submittedName>
        <fullName evidence="6">ABC-F family ATP-binding cassette domain-containing protein</fullName>
    </submittedName>
</protein>
<dbReference type="InterPro" id="IPR003593">
    <property type="entry name" value="AAA+_ATPase"/>
</dbReference>
<evidence type="ECO:0000313" key="7">
    <source>
        <dbReference type="Proteomes" id="UP001500742"/>
    </source>
</evidence>
<dbReference type="PROSITE" id="PS50893">
    <property type="entry name" value="ABC_TRANSPORTER_2"/>
    <property type="match status" value="1"/>
</dbReference>
<accession>A0ABP7R7I5</accession>
<keyword evidence="2" id="KW-0547">Nucleotide-binding</keyword>
<organism evidence="6 7">
    <name type="scientific">Mucilaginibacter dorajii</name>
    <dbReference type="NCBI Taxonomy" id="692994"/>
    <lineage>
        <taxon>Bacteria</taxon>
        <taxon>Pseudomonadati</taxon>
        <taxon>Bacteroidota</taxon>
        <taxon>Sphingobacteriia</taxon>
        <taxon>Sphingobacteriales</taxon>
        <taxon>Sphingobacteriaceae</taxon>
        <taxon>Mucilaginibacter</taxon>
    </lineage>
</organism>
<dbReference type="EMBL" id="BAAAZC010000052">
    <property type="protein sequence ID" value="GAA3993583.1"/>
    <property type="molecule type" value="Genomic_DNA"/>
</dbReference>
<evidence type="ECO:0000256" key="4">
    <source>
        <dbReference type="SAM" id="Coils"/>
    </source>
</evidence>
<evidence type="ECO:0000259" key="5">
    <source>
        <dbReference type="PROSITE" id="PS50893"/>
    </source>
</evidence>
<proteinExistence type="predicted"/>
<dbReference type="InterPro" id="IPR050611">
    <property type="entry name" value="ABCF"/>
</dbReference>
<feature type="coiled-coil region" evidence="4">
    <location>
        <begin position="231"/>
        <end position="265"/>
    </location>
</feature>
<dbReference type="PANTHER" id="PTHR19211">
    <property type="entry name" value="ATP-BINDING TRANSPORT PROTEIN-RELATED"/>
    <property type="match status" value="1"/>
</dbReference>
<dbReference type="InterPro" id="IPR003439">
    <property type="entry name" value="ABC_transporter-like_ATP-bd"/>
</dbReference>
<keyword evidence="1" id="KW-0677">Repeat</keyword>
<sequence>MLILQDIIYMHPNRELLFSGINLIVNQQQKMALVGNNGIGKSTLLQLMAGNLLPVAGNVKQSSKPYYVPQAIGQHNSCTIAEALLIDDRVKALNEILKGQLTEKNFEILNDDWTIEERCAEAFAYWKLEGLHLFQAMNTLSGGQKMKVLLAGIRIHQPDIVLLDEPSNHLDTESRTLLYNYIQSTNHTLVVVSHDRALMNLLPTVCELSAKGITFYGGNYDFYALQKELENKALYHDLQNQEKALRKAKETERQAIERQQKLDARGKKKQENAGVARIMMNTLRNNAEQTGSKLKSVHAEKVGELSQQISQLRLNLPAADKMKIDIDHSSLHKGKILVAAQNLQFGYNKHALWKQPVDFQIYSGERLAIQGANGSGKTTLVNLILGKLQPDYGVITKADFTAIYIDQNYSLIDDKVNVYQQAQVHNSGVLQEHDVKIRLNRFLFISEDWDKSCNALSGGEKMRLVLCLLTISNQAPDMIVLDEPTNNLDLQNIGVLTQAINDYHGTLVVISHDQYFLQQVGVNKTILLN</sequence>
<gene>
    <name evidence="6" type="ORF">GCM10022210_54440</name>
</gene>
<dbReference type="Gene3D" id="3.40.50.300">
    <property type="entry name" value="P-loop containing nucleotide triphosphate hydrolases"/>
    <property type="match status" value="2"/>
</dbReference>
<evidence type="ECO:0000256" key="3">
    <source>
        <dbReference type="ARBA" id="ARBA00022840"/>
    </source>
</evidence>
<dbReference type="GO" id="GO:0005524">
    <property type="term" value="F:ATP binding"/>
    <property type="evidence" value="ECO:0007669"/>
    <property type="project" value="UniProtKB-KW"/>
</dbReference>
<dbReference type="InterPro" id="IPR017871">
    <property type="entry name" value="ABC_transporter-like_CS"/>
</dbReference>
<dbReference type="SMART" id="SM00382">
    <property type="entry name" value="AAA"/>
    <property type="match status" value="2"/>
</dbReference>
<keyword evidence="4" id="KW-0175">Coiled coil</keyword>
<dbReference type="RefSeq" id="WP_259096800.1">
    <property type="nucleotide sequence ID" value="NZ_BAAAZC010000052.1"/>
</dbReference>